<gene>
    <name evidence="2" type="ORF">TNCT_708511</name>
</gene>
<evidence type="ECO:0000313" key="2">
    <source>
        <dbReference type="EMBL" id="GFQ85911.1"/>
    </source>
</evidence>
<accession>A0A8X6KVK8</accession>
<dbReference type="AlphaFoldDB" id="A0A8X6KVK8"/>
<keyword evidence="3" id="KW-1185">Reference proteome</keyword>
<proteinExistence type="predicted"/>
<evidence type="ECO:0000313" key="3">
    <source>
        <dbReference type="Proteomes" id="UP000887116"/>
    </source>
</evidence>
<evidence type="ECO:0000256" key="1">
    <source>
        <dbReference type="SAM" id="MobiDB-lite"/>
    </source>
</evidence>
<organism evidence="2 3">
    <name type="scientific">Trichonephila clavata</name>
    <name type="common">Joro spider</name>
    <name type="synonym">Nephila clavata</name>
    <dbReference type="NCBI Taxonomy" id="2740835"/>
    <lineage>
        <taxon>Eukaryota</taxon>
        <taxon>Metazoa</taxon>
        <taxon>Ecdysozoa</taxon>
        <taxon>Arthropoda</taxon>
        <taxon>Chelicerata</taxon>
        <taxon>Arachnida</taxon>
        <taxon>Araneae</taxon>
        <taxon>Araneomorphae</taxon>
        <taxon>Entelegynae</taxon>
        <taxon>Araneoidea</taxon>
        <taxon>Nephilidae</taxon>
        <taxon>Trichonephila</taxon>
    </lineage>
</organism>
<protein>
    <submittedName>
        <fullName evidence="2">Uncharacterized protein</fullName>
    </submittedName>
</protein>
<sequence length="68" mass="7914">MYGDFGSERKAPPVHCGTEERENKTQENPYPALWTAAEGKVKSETRTQNRRSLTQREWGCFRVLKEKV</sequence>
<comment type="caution">
    <text evidence="2">The sequence shown here is derived from an EMBL/GenBank/DDBJ whole genome shotgun (WGS) entry which is preliminary data.</text>
</comment>
<reference evidence="2" key="1">
    <citation type="submission" date="2020-07" db="EMBL/GenBank/DDBJ databases">
        <title>Multicomponent nature underlies the extraordinary mechanical properties of spider dragline silk.</title>
        <authorList>
            <person name="Kono N."/>
            <person name="Nakamura H."/>
            <person name="Mori M."/>
            <person name="Yoshida Y."/>
            <person name="Ohtoshi R."/>
            <person name="Malay A.D."/>
            <person name="Moran D.A.P."/>
            <person name="Tomita M."/>
            <person name="Numata K."/>
            <person name="Arakawa K."/>
        </authorList>
    </citation>
    <scope>NUCLEOTIDE SEQUENCE</scope>
</reference>
<dbReference type="Proteomes" id="UP000887116">
    <property type="component" value="Unassembled WGS sequence"/>
</dbReference>
<feature type="compositionally biased region" description="Basic and acidic residues" evidence="1">
    <location>
        <begin position="1"/>
        <end position="25"/>
    </location>
</feature>
<name>A0A8X6KVK8_TRICU</name>
<feature type="region of interest" description="Disordered" evidence="1">
    <location>
        <begin position="1"/>
        <end position="30"/>
    </location>
</feature>
<dbReference type="EMBL" id="BMAO01032949">
    <property type="protein sequence ID" value="GFQ85911.1"/>
    <property type="molecule type" value="Genomic_DNA"/>
</dbReference>